<evidence type="ECO:0000256" key="8">
    <source>
        <dbReference type="PIRNR" id="PIRNR005096"/>
    </source>
</evidence>
<feature type="binding site" evidence="11">
    <location>
        <begin position="170"/>
        <end position="172"/>
    </location>
    <ligand>
        <name>beta-D-galactose</name>
        <dbReference type="ChEBI" id="CHEBI:27667"/>
    </ligand>
</feature>
<sequence length="343" mass="38063">MSCWRIRQFGTAECVRLENGELSCEILTWGGAVRCLNVPDRNGRSVDIALGFDSLEDYMEQTGYLGALIGRFGNRIGGASFELDGRRYELYKNDGGNHLHGGRRGFDKRIWKIEARDDTRLALSLVSEDGDEGYPGRLEVYVLYELKEDALEISYRAFSDADTLCNLTNHTYFNLNGHDSGTVEGQIIRINASHYTPTDACLIPTGEIADVTGTPMDLREPVVIGERADLDFEALRFGGGFDHNYVLDGADGSLRLAAVAESRETGIRMETWTTQPAVQFYSGNGMAGLPKGKGGAPYGRRWGFCLETQVFPDAPHHENFPSALLKKDAAYRTKTVYRFGKTN</sequence>
<organism evidence="12 13">
    <name type="scientific">Candidatus Scatomorpha pullistercoris</name>
    <dbReference type="NCBI Taxonomy" id="2840929"/>
    <lineage>
        <taxon>Bacteria</taxon>
        <taxon>Bacillati</taxon>
        <taxon>Bacillota</taxon>
        <taxon>Clostridia</taxon>
        <taxon>Eubacteriales</taxon>
        <taxon>Candidatus Scatomorpha</taxon>
    </lineage>
</organism>
<comment type="pathway">
    <text evidence="2 8">Carbohydrate metabolism; hexose metabolism.</text>
</comment>
<name>A0A9D1G3A6_9FIRM</name>
<evidence type="ECO:0000313" key="13">
    <source>
        <dbReference type="Proteomes" id="UP000886876"/>
    </source>
</evidence>
<dbReference type="InterPro" id="IPR011013">
    <property type="entry name" value="Gal_mutarotase_sf_dom"/>
</dbReference>
<keyword evidence="7 8" id="KW-0119">Carbohydrate metabolism</keyword>
<dbReference type="Gene3D" id="2.70.98.10">
    <property type="match status" value="1"/>
</dbReference>
<dbReference type="InterPro" id="IPR018052">
    <property type="entry name" value="Ald1_epimerase_CS"/>
</dbReference>
<dbReference type="InterPro" id="IPR014718">
    <property type="entry name" value="GH-type_carb-bd"/>
</dbReference>
<dbReference type="AlphaFoldDB" id="A0A9D1G3A6"/>
<dbReference type="InterPro" id="IPR015443">
    <property type="entry name" value="Aldose_1-epimerase"/>
</dbReference>
<dbReference type="InterPro" id="IPR047215">
    <property type="entry name" value="Galactose_mutarotase-like"/>
</dbReference>
<dbReference type="Pfam" id="PF01263">
    <property type="entry name" value="Aldose_epim"/>
    <property type="match status" value="1"/>
</dbReference>
<dbReference type="EMBL" id="DVJS01000022">
    <property type="protein sequence ID" value="HIS96513.1"/>
    <property type="molecule type" value="Genomic_DNA"/>
</dbReference>
<dbReference type="SUPFAM" id="SSF74650">
    <property type="entry name" value="Galactose mutarotase-like"/>
    <property type="match status" value="1"/>
</dbReference>
<accession>A0A9D1G3A6</accession>
<evidence type="ECO:0000256" key="4">
    <source>
        <dbReference type="ARBA" id="ARBA00013185"/>
    </source>
</evidence>
<dbReference type="PROSITE" id="PS00545">
    <property type="entry name" value="ALDOSE_1_EPIMERASE"/>
    <property type="match status" value="1"/>
</dbReference>
<evidence type="ECO:0000256" key="5">
    <source>
        <dbReference type="ARBA" id="ARBA00014165"/>
    </source>
</evidence>
<dbReference type="GO" id="GO:0004034">
    <property type="term" value="F:aldose 1-epimerase activity"/>
    <property type="evidence" value="ECO:0007669"/>
    <property type="project" value="UniProtKB-EC"/>
</dbReference>
<feature type="active site" description="Proton acceptor" evidence="9">
    <location>
        <position position="307"/>
    </location>
</feature>
<evidence type="ECO:0000256" key="11">
    <source>
        <dbReference type="PIRSR" id="PIRSR005096-3"/>
    </source>
</evidence>
<dbReference type="GO" id="GO:0030246">
    <property type="term" value="F:carbohydrate binding"/>
    <property type="evidence" value="ECO:0007669"/>
    <property type="project" value="InterPro"/>
</dbReference>
<evidence type="ECO:0000256" key="7">
    <source>
        <dbReference type="ARBA" id="ARBA00023277"/>
    </source>
</evidence>
<protein>
    <recommendedName>
        <fullName evidence="5 8">Aldose 1-epimerase</fullName>
        <ecNumber evidence="4 8">5.1.3.3</ecNumber>
    </recommendedName>
</protein>
<feature type="binding site" evidence="10">
    <location>
        <position position="242"/>
    </location>
    <ligand>
        <name>beta-D-galactose</name>
        <dbReference type="ChEBI" id="CHEBI:27667"/>
    </ligand>
</feature>
<dbReference type="Proteomes" id="UP000886876">
    <property type="component" value="Unassembled WGS sequence"/>
</dbReference>
<evidence type="ECO:0000256" key="9">
    <source>
        <dbReference type="PIRSR" id="PIRSR005096-1"/>
    </source>
</evidence>
<feature type="active site" description="Proton donor" evidence="9">
    <location>
        <position position="170"/>
    </location>
</feature>
<dbReference type="GO" id="GO:0006006">
    <property type="term" value="P:glucose metabolic process"/>
    <property type="evidence" value="ECO:0007669"/>
    <property type="project" value="TreeGrafter"/>
</dbReference>
<comment type="caution">
    <text evidence="12">The sequence shown here is derived from an EMBL/GenBank/DDBJ whole genome shotgun (WGS) entry which is preliminary data.</text>
</comment>
<reference evidence="12" key="1">
    <citation type="submission" date="2020-10" db="EMBL/GenBank/DDBJ databases">
        <authorList>
            <person name="Gilroy R."/>
        </authorList>
    </citation>
    <scope>NUCLEOTIDE SEQUENCE</scope>
    <source>
        <strain evidence="12">ChiHecec3B27-6122</strain>
    </source>
</reference>
<dbReference type="NCBIfam" id="NF008277">
    <property type="entry name" value="PRK11055.1"/>
    <property type="match status" value="1"/>
</dbReference>
<reference evidence="12" key="2">
    <citation type="journal article" date="2021" name="PeerJ">
        <title>Extensive microbial diversity within the chicken gut microbiome revealed by metagenomics and culture.</title>
        <authorList>
            <person name="Gilroy R."/>
            <person name="Ravi A."/>
            <person name="Getino M."/>
            <person name="Pursley I."/>
            <person name="Horton D.L."/>
            <person name="Alikhan N.F."/>
            <person name="Baker D."/>
            <person name="Gharbi K."/>
            <person name="Hall N."/>
            <person name="Watson M."/>
            <person name="Adriaenssens E.M."/>
            <person name="Foster-Nyarko E."/>
            <person name="Jarju S."/>
            <person name="Secka A."/>
            <person name="Antonio M."/>
            <person name="Oren A."/>
            <person name="Chaudhuri R.R."/>
            <person name="La Ragione R."/>
            <person name="Hildebrand F."/>
            <person name="Pallen M.J."/>
        </authorList>
    </citation>
    <scope>NUCLEOTIDE SEQUENCE</scope>
    <source>
        <strain evidence="12">ChiHecec3B27-6122</strain>
    </source>
</reference>
<evidence type="ECO:0000256" key="2">
    <source>
        <dbReference type="ARBA" id="ARBA00005028"/>
    </source>
</evidence>
<proteinExistence type="inferred from homology"/>
<evidence type="ECO:0000256" key="6">
    <source>
        <dbReference type="ARBA" id="ARBA00023235"/>
    </source>
</evidence>
<dbReference type="EC" id="5.1.3.3" evidence="4 8"/>
<dbReference type="PIRSF" id="PIRSF005096">
    <property type="entry name" value="GALM"/>
    <property type="match status" value="1"/>
</dbReference>
<evidence type="ECO:0000256" key="10">
    <source>
        <dbReference type="PIRSR" id="PIRSR005096-2"/>
    </source>
</evidence>
<dbReference type="InterPro" id="IPR008183">
    <property type="entry name" value="Aldose_1/G6P_1-epimerase"/>
</dbReference>
<evidence type="ECO:0000256" key="1">
    <source>
        <dbReference type="ARBA" id="ARBA00001614"/>
    </source>
</evidence>
<dbReference type="PANTHER" id="PTHR10091:SF0">
    <property type="entry name" value="GALACTOSE MUTAROTASE"/>
    <property type="match status" value="1"/>
</dbReference>
<feature type="binding site" evidence="11">
    <location>
        <begin position="74"/>
        <end position="75"/>
    </location>
    <ligand>
        <name>beta-D-galactose</name>
        <dbReference type="ChEBI" id="CHEBI:27667"/>
    </ligand>
</feature>
<comment type="similarity">
    <text evidence="3 8">Belongs to the aldose epimerase family.</text>
</comment>
<evidence type="ECO:0000313" key="12">
    <source>
        <dbReference type="EMBL" id="HIS96513.1"/>
    </source>
</evidence>
<gene>
    <name evidence="12" type="ORF">IAD42_00900</name>
</gene>
<dbReference type="GO" id="GO:0005737">
    <property type="term" value="C:cytoplasm"/>
    <property type="evidence" value="ECO:0007669"/>
    <property type="project" value="TreeGrafter"/>
</dbReference>
<dbReference type="CDD" id="cd09019">
    <property type="entry name" value="galactose_mutarotase_like"/>
    <property type="match status" value="1"/>
</dbReference>
<evidence type="ECO:0000256" key="3">
    <source>
        <dbReference type="ARBA" id="ARBA00006206"/>
    </source>
</evidence>
<dbReference type="PANTHER" id="PTHR10091">
    <property type="entry name" value="ALDOSE-1-EPIMERASE"/>
    <property type="match status" value="1"/>
</dbReference>
<comment type="catalytic activity">
    <reaction evidence="1 8">
        <text>alpha-D-glucose = beta-D-glucose</text>
        <dbReference type="Rhea" id="RHEA:10264"/>
        <dbReference type="ChEBI" id="CHEBI:15903"/>
        <dbReference type="ChEBI" id="CHEBI:17925"/>
        <dbReference type="EC" id="5.1.3.3"/>
    </reaction>
</comment>
<keyword evidence="6 8" id="KW-0413">Isomerase</keyword>
<dbReference type="GO" id="GO:0033499">
    <property type="term" value="P:galactose catabolic process via UDP-galactose, Leloir pathway"/>
    <property type="evidence" value="ECO:0007669"/>
    <property type="project" value="TreeGrafter"/>
</dbReference>